<dbReference type="InterPro" id="IPR000858">
    <property type="entry name" value="S_locus_glycoprot_dom"/>
</dbReference>
<keyword evidence="7 21" id="KW-0812">Transmembrane</keyword>
<dbReference type="GO" id="GO:0048544">
    <property type="term" value="P:recognition of pollen"/>
    <property type="evidence" value="ECO:0007669"/>
    <property type="project" value="InterPro"/>
</dbReference>
<dbReference type="Gene3D" id="3.30.200.20">
    <property type="entry name" value="Phosphorylase Kinase, domain 1"/>
    <property type="match status" value="1"/>
</dbReference>
<evidence type="ECO:0000256" key="20">
    <source>
        <dbReference type="PROSITE-ProRule" id="PRU00076"/>
    </source>
</evidence>
<dbReference type="InterPro" id="IPR000719">
    <property type="entry name" value="Prot_kinase_dom"/>
</dbReference>
<dbReference type="PIRSF" id="PIRSF000641">
    <property type="entry name" value="SRK"/>
    <property type="match status" value="1"/>
</dbReference>
<evidence type="ECO:0000256" key="19">
    <source>
        <dbReference type="ARBA" id="ARBA00048679"/>
    </source>
</evidence>
<dbReference type="InterPro" id="IPR011009">
    <property type="entry name" value="Kinase-like_dom_sf"/>
</dbReference>
<evidence type="ECO:0000256" key="10">
    <source>
        <dbReference type="ARBA" id="ARBA00022741"/>
    </source>
</evidence>
<dbReference type="GO" id="GO:0004674">
    <property type="term" value="F:protein serine/threonine kinase activity"/>
    <property type="evidence" value="ECO:0007669"/>
    <property type="project" value="UniProtKB-KW"/>
</dbReference>
<dbReference type="InterPro" id="IPR008271">
    <property type="entry name" value="Ser/Thr_kinase_AS"/>
</dbReference>
<dbReference type="InterPro" id="IPR036426">
    <property type="entry name" value="Bulb-type_lectin_dom_sf"/>
</dbReference>
<feature type="domain" description="EGF-like" evidence="23">
    <location>
        <begin position="292"/>
        <end position="328"/>
    </location>
</feature>
<keyword evidence="11 26" id="KW-0418">Kinase</keyword>
<dbReference type="Gene3D" id="2.90.10.10">
    <property type="entry name" value="Bulb-type lectin domain"/>
    <property type="match status" value="1"/>
</dbReference>
<keyword evidence="9" id="KW-0430">Lectin</keyword>
<organism evidence="26 27">
    <name type="scientific">Parasponia andersonii</name>
    <name type="common">Sponia andersonii</name>
    <dbReference type="NCBI Taxonomy" id="3476"/>
    <lineage>
        <taxon>Eukaryota</taxon>
        <taxon>Viridiplantae</taxon>
        <taxon>Streptophyta</taxon>
        <taxon>Embryophyta</taxon>
        <taxon>Tracheophyta</taxon>
        <taxon>Spermatophyta</taxon>
        <taxon>Magnoliopsida</taxon>
        <taxon>eudicotyledons</taxon>
        <taxon>Gunneridae</taxon>
        <taxon>Pentapetalae</taxon>
        <taxon>rosids</taxon>
        <taxon>fabids</taxon>
        <taxon>Rosales</taxon>
        <taxon>Cannabaceae</taxon>
        <taxon>Parasponia</taxon>
    </lineage>
</organism>
<dbReference type="OrthoDB" id="1141920at2759"/>
<comment type="subcellular location">
    <subcellularLocation>
        <location evidence="1">Cell membrane</location>
        <topology evidence="1">Single-pass type I membrane protein</topology>
    </subcellularLocation>
</comment>
<dbReference type="GO" id="GO:0030246">
    <property type="term" value="F:carbohydrate binding"/>
    <property type="evidence" value="ECO:0007669"/>
    <property type="project" value="UniProtKB-KW"/>
</dbReference>
<dbReference type="Proteomes" id="UP000237105">
    <property type="component" value="Unassembled WGS sequence"/>
</dbReference>
<dbReference type="Gene3D" id="1.10.510.10">
    <property type="entry name" value="Transferase(Phosphotransferase) domain 1"/>
    <property type="match status" value="1"/>
</dbReference>
<evidence type="ECO:0000256" key="9">
    <source>
        <dbReference type="ARBA" id="ARBA00022734"/>
    </source>
</evidence>
<keyword evidence="13 21" id="KW-1133">Transmembrane helix</keyword>
<dbReference type="Pfam" id="PF01453">
    <property type="entry name" value="B_lectin"/>
    <property type="match status" value="1"/>
</dbReference>
<feature type="domain" description="Bulb-type lectin" evidence="24">
    <location>
        <begin position="27"/>
        <end position="148"/>
    </location>
</feature>
<dbReference type="PANTHER" id="PTHR32444:SF234">
    <property type="entry name" value="RECEPTOR-LIKE SERINE_THREONINE-PROTEIN KINASE"/>
    <property type="match status" value="1"/>
</dbReference>
<accession>A0A2P5BM71</accession>
<sequence length="826" mass="93980">KIMSVFSFILVSVILGPFLIRDTFAIVDSIRPLESISDGRTLVSSDGTFQLGFFYPSTSKNRYLGIWYKNIPVQTVVWVANRCSPINDSSGTLTINDKGNLVLLSKNKSVVWSTSSLKQAQKPFVQLLDSGNLVLRDEKDANSENYLWQSFDYPSNTLLAGMKLGWDLRRNLTRRLSAWRSFNDPCDGDFTSGIEFDARLHTYPEPAIREGLVKFYRNGAWNGKTFSGAPEVRPNPIFDFRFVYNDDEIYYTYTLKNKSLISMIVVNRTTRVRQNLVWIETERTWRPFTTIPRDQCDRYGLCGANGNCVMSETPVCQCLKGFKPKSQEKWNSMDWSDGCVRNSPLSCHDKEKDGFMKFSGLKLPDAEHTWVNKSMNLEECRAKCFSDCSCMAYANSDIRGKGSGCVIWIGDLLDIRQFLTTEQDLYVRMLASEIENAREDRNVKRTVIVISVVVGVVCWMILVGLYICKRRHLHERKEKKRKCESQEEDLDLPSFDLPTISNATNSFSEKNKLGEGGFGPVYKGIIEGGQEIAVKRLSKCSGQGVNEFKNEVKLIAKLQHRNLVKLLGYCIEGEEKLLVYEYMPNKSLDSFIFDEKQSKLLEWPKRFQILCGIARGILYLHHDSRLRIIHRDLKASNVLLDKEMNPKISDFGLARSFGGDQVEGSTNRVVGTYGYMAPEYAFDGQFSIKSDVFSFGILLLEIISGKKSRGFYYEKPGLTLIGHAWKLMKEGKAAEMIDMCLRDSYDNMEEVLRCIHIGLLCVQQSPDDRPNMSTVILMLSGERVLSQPKPPAYFTETDIRESDHSSSSQFISSSTCDMDISLLEAR</sequence>
<evidence type="ECO:0000256" key="15">
    <source>
        <dbReference type="ARBA" id="ARBA00023157"/>
    </source>
</evidence>
<evidence type="ECO:0000256" key="1">
    <source>
        <dbReference type="ARBA" id="ARBA00004251"/>
    </source>
</evidence>
<keyword evidence="14 21" id="KW-0472">Membrane</keyword>
<dbReference type="SMART" id="SM00473">
    <property type="entry name" value="PAN_AP"/>
    <property type="match status" value="1"/>
</dbReference>
<feature type="domain" description="Protein kinase" evidence="22">
    <location>
        <begin position="507"/>
        <end position="785"/>
    </location>
</feature>
<evidence type="ECO:0000256" key="4">
    <source>
        <dbReference type="ARBA" id="ARBA00022527"/>
    </source>
</evidence>
<comment type="catalytic activity">
    <reaction evidence="18">
        <text>L-threonyl-[protein] + ATP = O-phospho-L-threonyl-[protein] + ADP + H(+)</text>
        <dbReference type="Rhea" id="RHEA:46608"/>
        <dbReference type="Rhea" id="RHEA-COMP:11060"/>
        <dbReference type="Rhea" id="RHEA-COMP:11605"/>
        <dbReference type="ChEBI" id="CHEBI:15378"/>
        <dbReference type="ChEBI" id="CHEBI:30013"/>
        <dbReference type="ChEBI" id="CHEBI:30616"/>
        <dbReference type="ChEBI" id="CHEBI:61977"/>
        <dbReference type="ChEBI" id="CHEBI:456216"/>
        <dbReference type="EC" id="2.7.11.1"/>
    </reaction>
</comment>
<dbReference type="Gene3D" id="3.50.4.10">
    <property type="entry name" value="Hepatocyte Growth Factor"/>
    <property type="match status" value="1"/>
</dbReference>
<keyword evidence="10" id="KW-0547">Nucleotide-binding</keyword>
<dbReference type="FunFam" id="2.90.10.10:FF:000001">
    <property type="entry name" value="G-type lectin S-receptor-like serine/threonine-protein kinase"/>
    <property type="match status" value="1"/>
</dbReference>
<keyword evidence="16 26" id="KW-0675">Receptor</keyword>
<evidence type="ECO:0000256" key="8">
    <source>
        <dbReference type="ARBA" id="ARBA00022729"/>
    </source>
</evidence>
<comment type="caution">
    <text evidence="26">The sequence shown here is derived from an EMBL/GenBank/DDBJ whole genome shotgun (WGS) entry which is preliminary data.</text>
</comment>
<evidence type="ECO:0000256" key="16">
    <source>
        <dbReference type="ARBA" id="ARBA00023170"/>
    </source>
</evidence>
<keyword evidence="5" id="KW-0597">Phosphoprotein</keyword>
<dbReference type="Pfam" id="PF07714">
    <property type="entry name" value="PK_Tyr_Ser-Thr"/>
    <property type="match status" value="1"/>
</dbReference>
<evidence type="ECO:0000256" key="18">
    <source>
        <dbReference type="ARBA" id="ARBA00047899"/>
    </source>
</evidence>
<dbReference type="FunFam" id="3.50.4.10:FF:000002">
    <property type="entry name" value="G-type lectin S-receptor-like serine/threonine-protein kinase"/>
    <property type="match status" value="1"/>
</dbReference>
<gene>
    <name evidence="26" type="ORF">PanWU01x14_227050</name>
</gene>
<keyword evidence="6" id="KW-0808">Transferase</keyword>
<dbReference type="PROSITE" id="PS00108">
    <property type="entry name" value="PROTEIN_KINASE_ST"/>
    <property type="match status" value="1"/>
</dbReference>
<keyword evidence="12" id="KW-0067">ATP-binding</keyword>
<evidence type="ECO:0000256" key="6">
    <source>
        <dbReference type="ARBA" id="ARBA00022679"/>
    </source>
</evidence>
<keyword evidence="20" id="KW-0245">EGF-like domain</keyword>
<dbReference type="InterPro" id="IPR024171">
    <property type="entry name" value="SRK-like_kinase"/>
</dbReference>
<keyword evidence="17" id="KW-0325">Glycoprotein</keyword>
<dbReference type="PROSITE" id="PS50948">
    <property type="entry name" value="PAN"/>
    <property type="match status" value="1"/>
</dbReference>
<comment type="caution">
    <text evidence="20">Lacks conserved residue(s) required for the propagation of feature annotation.</text>
</comment>
<name>A0A2P5BM71_PARAD</name>
<reference evidence="27" key="1">
    <citation type="submission" date="2016-06" db="EMBL/GenBank/DDBJ databases">
        <title>Parallel loss of symbiosis genes in relatives of nitrogen-fixing non-legume Parasponia.</title>
        <authorList>
            <person name="Van Velzen R."/>
            <person name="Holmer R."/>
            <person name="Bu F."/>
            <person name="Rutten L."/>
            <person name="Van Zeijl A."/>
            <person name="Liu W."/>
            <person name="Santuari L."/>
            <person name="Cao Q."/>
            <person name="Sharma T."/>
            <person name="Shen D."/>
            <person name="Roswanjaya Y."/>
            <person name="Wardhani T."/>
            <person name="Kalhor M.S."/>
            <person name="Jansen J."/>
            <person name="Van den Hoogen J."/>
            <person name="Gungor B."/>
            <person name="Hartog M."/>
            <person name="Hontelez J."/>
            <person name="Verver J."/>
            <person name="Yang W.-C."/>
            <person name="Schijlen E."/>
            <person name="Repin R."/>
            <person name="Schilthuizen M."/>
            <person name="Schranz E."/>
            <person name="Heidstra R."/>
            <person name="Miyata K."/>
            <person name="Fedorova E."/>
            <person name="Kohlen W."/>
            <person name="Bisseling T."/>
            <person name="Smit S."/>
            <person name="Geurts R."/>
        </authorList>
    </citation>
    <scope>NUCLEOTIDE SEQUENCE [LARGE SCALE GENOMIC DNA]</scope>
    <source>
        <strain evidence="27">cv. WU1-14</strain>
    </source>
</reference>
<feature type="transmembrane region" description="Helical" evidence="21">
    <location>
        <begin position="447"/>
        <end position="468"/>
    </location>
</feature>
<dbReference type="CDD" id="cd01098">
    <property type="entry name" value="PAN_AP_plant"/>
    <property type="match status" value="1"/>
</dbReference>
<evidence type="ECO:0000256" key="5">
    <source>
        <dbReference type="ARBA" id="ARBA00022553"/>
    </source>
</evidence>
<dbReference type="CDD" id="cd00028">
    <property type="entry name" value="B_lectin"/>
    <property type="match status" value="1"/>
</dbReference>
<dbReference type="CDD" id="cd14066">
    <property type="entry name" value="STKc_IRAK"/>
    <property type="match status" value="1"/>
</dbReference>
<keyword evidence="4" id="KW-0723">Serine/threonine-protein kinase</keyword>
<evidence type="ECO:0000259" key="22">
    <source>
        <dbReference type="PROSITE" id="PS50011"/>
    </source>
</evidence>
<evidence type="ECO:0000256" key="21">
    <source>
        <dbReference type="SAM" id="Phobius"/>
    </source>
</evidence>
<evidence type="ECO:0000256" key="14">
    <source>
        <dbReference type="ARBA" id="ARBA00023136"/>
    </source>
</evidence>
<keyword evidence="27" id="KW-1185">Reference proteome</keyword>
<dbReference type="PROSITE" id="PS50011">
    <property type="entry name" value="PROTEIN_KINASE_DOM"/>
    <property type="match status" value="1"/>
</dbReference>
<dbReference type="PROSITE" id="PS50927">
    <property type="entry name" value="BULB_LECTIN"/>
    <property type="match status" value="1"/>
</dbReference>
<dbReference type="GO" id="GO:0005886">
    <property type="term" value="C:plasma membrane"/>
    <property type="evidence" value="ECO:0007669"/>
    <property type="project" value="UniProtKB-SubCell"/>
</dbReference>
<keyword evidence="3" id="KW-1003">Cell membrane</keyword>
<dbReference type="PROSITE" id="PS50026">
    <property type="entry name" value="EGF_3"/>
    <property type="match status" value="1"/>
</dbReference>
<dbReference type="SMART" id="SM00220">
    <property type="entry name" value="S_TKc"/>
    <property type="match status" value="1"/>
</dbReference>
<protein>
    <recommendedName>
        <fullName evidence="2">non-specific serine/threonine protein kinase</fullName>
        <ecNumber evidence="2">2.7.11.1</ecNumber>
    </recommendedName>
</protein>
<evidence type="ECO:0000256" key="2">
    <source>
        <dbReference type="ARBA" id="ARBA00012513"/>
    </source>
</evidence>
<dbReference type="GO" id="GO:0005524">
    <property type="term" value="F:ATP binding"/>
    <property type="evidence" value="ECO:0007669"/>
    <property type="project" value="UniProtKB-KW"/>
</dbReference>
<evidence type="ECO:0000313" key="27">
    <source>
        <dbReference type="Proteomes" id="UP000237105"/>
    </source>
</evidence>
<evidence type="ECO:0000313" key="26">
    <source>
        <dbReference type="EMBL" id="PON49897.1"/>
    </source>
</evidence>
<dbReference type="EC" id="2.7.11.1" evidence="2"/>
<dbReference type="InterPro" id="IPR000742">
    <property type="entry name" value="EGF"/>
</dbReference>
<dbReference type="InterPro" id="IPR003609">
    <property type="entry name" value="Pan_app"/>
</dbReference>
<dbReference type="FunFam" id="1.10.510.10:FF:000060">
    <property type="entry name" value="G-type lectin S-receptor-like serine/threonine-protein kinase"/>
    <property type="match status" value="1"/>
</dbReference>
<evidence type="ECO:0000256" key="17">
    <source>
        <dbReference type="ARBA" id="ARBA00023180"/>
    </source>
</evidence>
<evidence type="ECO:0000259" key="23">
    <source>
        <dbReference type="PROSITE" id="PS50026"/>
    </source>
</evidence>
<dbReference type="SUPFAM" id="SSF51110">
    <property type="entry name" value="alpha-D-mannose-specific plant lectins"/>
    <property type="match status" value="1"/>
</dbReference>
<evidence type="ECO:0000256" key="13">
    <source>
        <dbReference type="ARBA" id="ARBA00022989"/>
    </source>
</evidence>
<feature type="non-terminal residue" evidence="26">
    <location>
        <position position="1"/>
    </location>
</feature>
<dbReference type="EMBL" id="JXTB01000252">
    <property type="protein sequence ID" value="PON49897.1"/>
    <property type="molecule type" value="Genomic_DNA"/>
</dbReference>
<dbReference type="SMART" id="SM00108">
    <property type="entry name" value="B_lectin"/>
    <property type="match status" value="1"/>
</dbReference>
<evidence type="ECO:0000256" key="3">
    <source>
        <dbReference type="ARBA" id="ARBA00022475"/>
    </source>
</evidence>
<evidence type="ECO:0000259" key="24">
    <source>
        <dbReference type="PROSITE" id="PS50927"/>
    </source>
</evidence>
<dbReference type="PANTHER" id="PTHR32444">
    <property type="entry name" value="BULB-TYPE LECTIN DOMAIN-CONTAINING PROTEIN"/>
    <property type="match status" value="1"/>
</dbReference>
<proteinExistence type="predicted"/>
<dbReference type="AlphaFoldDB" id="A0A2P5BM71"/>
<evidence type="ECO:0000256" key="7">
    <source>
        <dbReference type="ARBA" id="ARBA00022692"/>
    </source>
</evidence>
<evidence type="ECO:0000256" key="12">
    <source>
        <dbReference type="ARBA" id="ARBA00022840"/>
    </source>
</evidence>
<dbReference type="InterPro" id="IPR001480">
    <property type="entry name" value="Bulb-type_lectin_dom"/>
</dbReference>
<keyword evidence="15" id="KW-1015">Disulfide bond</keyword>
<evidence type="ECO:0000259" key="25">
    <source>
        <dbReference type="PROSITE" id="PS50948"/>
    </source>
</evidence>
<dbReference type="FunFam" id="3.30.200.20:FF:000330">
    <property type="entry name" value="G-type lectin S-receptor-like serine/threonine-protein kinase At4g03230"/>
    <property type="match status" value="1"/>
</dbReference>
<feature type="domain" description="Apple" evidence="25">
    <location>
        <begin position="347"/>
        <end position="431"/>
    </location>
</feature>
<comment type="catalytic activity">
    <reaction evidence="19">
        <text>L-seryl-[protein] + ATP = O-phospho-L-seryl-[protein] + ADP + H(+)</text>
        <dbReference type="Rhea" id="RHEA:17989"/>
        <dbReference type="Rhea" id="RHEA-COMP:9863"/>
        <dbReference type="Rhea" id="RHEA-COMP:11604"/>
        <dbReference type="ChEBI" id="CHEBI:15378"/>
        <dbReference type="ChEBI" id="CHEBI:29999"/>
        <dbReference type="ChEBI" id="CHEBI:30616"/>
        <dbReference type="ChEBI" id="CHEBI:83421"/>
        <dbReference type="ChEBI" id="CHEBI:456216"/>
        <dbReference type="EC" id="2.7.11.1"/>
    </reaction>
</comment>
<dbReference type="Pfam" id="PF08276">
    <property type="entry name" value="PAN_2"/>
    <property type="match status" value="1"/>
</dbReference>
<keyword evidence="8" id="KW-0732">Signal</keyword>
<evidence type="ECO:0000256" key="11">
    <source>
        <dbReference type="ARBA" id="ARBA00022777"/>
    </source>
</evidence>
<dbReference type="SUPFAM" id="SSF56112">
    <property type="entry name" value="Protein kinase-like (PK-like)"/>
    <property type="match status" value="1"/>
</dbReference>
<dbReference type="Pfam" id="PF00954">
    <property type="entry name" value="S_locus_glycop"/>
    <property type="match status" value="1"/>
</dbReference>
<dbReference type="InterPro" id="IPR001245">
    <property type="entry name" value="Ser-Thr/Tyr_kinase_cat_dom"/>
</dbReference>